<name>A0AAN0SRE9_BACCE</name>
<geneLocation type="plasmid" evidence="1 2">
    <name>pBFI_4</name>
</geneLocation>
<proteinExistence type="predicted"/>
<protein>
    <submittedName>
        <fullName evidence="1">Uncharacterized protein</fullName>
    </submittedName>
</protein>
<reference evidence="1 2" key="1">
    <citation type="journal article" date="2015" name="Genome Announc.">
        <title>Complete genome sequences for 35 biothreat assay-relevant bacillus species.</title>
        <authorList>
            <person name="Johnson S.L."/>
            <person name="Daligault H.E."/>
            <person name="Davenport K.W."/>
            <person name="Jaissle J."/>
            <person name="Frey K.G."/>
            <person name="Ladner J.T."/>
            <person name="Broomall S.M."/>
            <person name="Bishop-Lilly K.A."/>
            <person name="Bruce D.C."/>
            <person name="Gibbons H.S."/>
            <person name="Coyne S.R."/>
            <person name="Lo C.C."/>
            <person name="Meincke L."/>
            <person name="Munk A.C."/>
            <person name="Koroleva G.I."/>
            <person name="Rosenzweig C.N."/>
            <person name="Palacios G.F."/>
            <person name="Redden C.L."/>
            <person name="Minogue T.D."/>
            <person name="Chain P.S."/>
        </authorList>
    </citation>
    <scope>NUCLEOTIDE SEQUENCE [LARGE SCALE GENOMIC DNA]</scope>
    <source>
        <strain evidence="1 2">03BB108</strain>
    </source>
</reference>
<keyword evidence="1" id="KW-0614">Plasmid</keyword>
<evidence type="ECO:0000313" key="2">
    <source>
        <dbReference type="Proteomes" id="UP000031861"/>
    </source>
</evidence>
<dbReference type="RefSeq" id="WP_042516211.1">
    <property type="nucleotide sequence ID" value="NZ_CP009638.1"/>
</dbReference>
<dbReference type="Proteomes" id="UP000031861">
    <property type="component" value="Plasmid pBFI_4"/>
</dbReference>
<dbReference type="AlphaFoldDB" id="A0AAN0SRE9"/>
<organism evidence="1 2">
    <name type="scientific">Bacillus cereus 03BB108</name>
    <dbReference type="NCBI Taxonomy" id="451709"/>
    <lineage>
        <taxon>Bacteria</taxon>
        <taxon>Bacillati</taxon>
        <taxon>Bacillota</taxon>
        <taxon>Bacilli</taxon>
        <taxon>Bacillales</taxon>
        <taxon>Bacillaceae</taxon>
        <taxon>Bacillus</taxon>
        <taxon>Bacillus cereus group</taxon>
    </lineage>
</organism>
<accession>A0AAN0SRE9</accession>
<dbReference type="EMBL" id="CP009638">
    <property type="protein sequence ID" value="AJI08617.1"/>
    <property type="molecule type" value="Genomic_DNA"/>
</dbReference>
<sequence>MTKNEILKTIITHLENKPFTHISDIRSAVKEVLRSRGQFGEVTRQQGNVRITETLTMSDRVALETNEIIYDFLYGRVITPGTDEFNLELPWVHLSNPEKLAEIKNALEQEV</sequence>
<evidence type="ECO:0000313" key="1">
    <source>
        <dbReference type="EMBL" id="AJI08617.1"/>
    </source>
</evidence>
<gene>
    <name evidence="1" type="ORF">AK40_6160</name>
</gene>